<feature type="transmembrane region" description="Helical" evidence="1">
    <location>
        <begin position="85"/>
        <end position="106"/>
    </location>
</feature>
<dbReference type="AlphaFoldDB" id="A0A1Y6E7G3"/>
<dbReference type="EMBL" id="FXWH01000001">
    <property type="protein sequence ID" value="SMQ58519.1"/>
    <property type="molecule type" value="Genomic_DNA"/>
</dbReference>
<evidence type="ECO:0000313" key="3">
    <source>
        <dbReference type="Proteomes" id="UP000194450"/>
    </source>
</evidence>
<keyword evidence="3" id="KW-1185">Reference proteome</keyword>
<keyword evidence="1" id="KW-0812">Transmembrane</keyword>
<evidence type="ECO:0000256" key="1">
    <source>
        <dbReference type="SAM" id="Phobius"/>
    </source>
</evidence>
<gene>
    <name evidence="2" type="ORF">SAMN06297229_0128</name>
</gene>
<feature type="transmembrane region" description="Helical" evidence="1">
    <location>
        <begin position="33"/>
        <end position="54"/>
    </location>
</feature>
<feature type="transmembrane region" description="Helical" evidence="1">
    <location>
        <begin position="118"/>
        <end position="138"/>
    </location>
</feature>
<name>A0A1Y6E7G3_9GAMM</name>
<dbReference type="Proteomes" id="UP000194450">
    <property type="component" value="Unassembled WGS sequence"/>
</dbReference>
<sequence>MKYARWLLLIGIGALVLLGSAGNWSVFLNPFPVFFILFYVISGTVLTGGVKGLSATVRGAKLLRARAHMSTTTSQNLLRLFRRQLWATYSAGVVAFGIGAISIHFYASKATMTPDYSYVYAVNLVSLFYTVIIAEFVFRPLLRKLQEPFHFSI</sequence>
<evidence type="ECO:0000313" key="2">
    <source>
        <dbReference type="EMBL" id="SMQ58519.1"/>
    </source>
</evidence>
<keyword evidence="1" id="KW-0472">Membrane</keyword>
<organism evidence="2 3">
    <name type="scientific">Pseudidiomarina planktonica</name>
    <dbReference type="NCBI Taxonomy" id="1323738"/>
    <lineage>
        <taxon>Bacteria</taxon>
        <taxon>Pseudomonadati</taxon>
        <taxon>Pseudomonadota</taxon>
        <taxon>Gammaproteobacteria</taxon>
        <taxon>Alteromonadales</taxon>
        <taxon>Idiomarinaceae</taxon>
        <taxon>Pseudidiomarina</taxon>
    </lineage>
</organism>
<protein>
    <submittedName>
        <fullName evidence="2">Uncharacterized protein</fullName>
    </submittedName>
</protein>
<reference evidence="3" key="1">
    <citation type="submission" date="2017-04" db="EMBL/GenBank/DDBJ databases">
        <authorList>
            <person name="Varghese N."/>
            <person name="Submissions S."/>
        </authorList>
    </citation>
    <scope>NUCLEOTIDE SEQUENCE [LARGE SCALE GENOMIC DNA]</scope>
</reference>
<proteinExistence type="predicted"/>
<keyword evidence="1" id="KW-1133">Transmembrane helix</keyword>
<dbReference type="RefSeq" id="WP_086433333.1">
    <property type="nucleotide sequence ID" value="NZ_FXWH01000001.1"/>
</dbReference>
<accession>A0A1Y6E7G3</accession>